<comment type="caution">
    <text evidence="2">The sequence shown here is derived from an EMBL/GenBank/DDBJ whole genome shotgun (WGS) entry which is preliminary data.</text>
</comment>
<evidence type="ECO:0000256" key="1">
    <source>
        <dbReference type="SAM" id="MobiDB-lite"/>
    </source>
</evidence>
<accession>A0A7J7MHY9</accession>
<feature type="region of interest" description="Disordered" evidence="1">
    <location>
        <begin position="105"/>
        <end position="127"/>
    </location>
</feature>
<protein>
    <submittedName>
        <fullName evidence="2">Uncharacterized protein</fullName>
    </submittedName>
</protein>
<keyword evidence="3" id="KW-1185">Reference proteome</keyword>
<reference evidence="2 3" key="1">
    <citation type="journal article" date="2020" name="IScience">
        <title>Genome Sequencing of the Endangered Kingdonia uniflora (Circaeasteraceae, Ranunculales) Reveals Potential Mechanisms of Evolutionary Specialization.</title>
        <authorList>
            <person name="Sun Y."/>
            <person name="Deng T."/>
            <person name="Zhang A."/>
            <person name="Moore M.J."/>
            <person name="Landis J.B."/>
            <person name="Lin N."/>
            <person name="Zhang H."/>
            <person name="Zhang X."/>
            <person name="Huang J."/>
            <person name="Zhang X."/>
            <person name="Sun H."/>
            <person name="Wang H."/>
        </authorList>
    </citation>
    <scope>NUCLEOTIDE SEQUENCE [LARGE SCALE GENOMIC DNA]</scope>
    <source>
        <strain evidence="2">TB1705</strain>
        <tissue evidence="2">Leaf</tissue>
    </source>
</reference>
<dbReference type="Proteomes" id="UP000541444">
    <property type="component" value="Unassembled WGS sequence"/>
</dbReference>
<evidence type="ECO:0000313" key="2">
    <source>
        <dbReference type="EMBL" id="KAF6154400.1"/>
    </source>
</evidence>
<sequence>FSILRKLRKEEPIYGDQVPLLRDFIANFMTNLPPNNNNNKNGRSNNENNILPIPQVLPRTIDMKNVPIPYVGGIVIREAPSNEVSTPIVREGLSKRLLAQHVRSEKEKHKTTNLDQPMQQPIQQDHSWRSITQCARIEREGQQRESGYTGSPAPENITKTEFFLPLPPDSVTTLEEPHRTTEMTNLLSPAGHTNSVLSK</sequence>
<feature type="compositionally biased region" description="Polar residues" evidence="1">
    <location>
        <begin position="113"/>
        <end position="127"/>
    </location>
</feature>
<dbReference type="AlphaFoldDB" id="A0A7J7MHY9"/>
<gene>
    <name evidence="2" type="ORF">GIB67_028292</name>
</gene>
<name>A0A7J7MHY9_9MAGN</name>
<proteinExistence type="predicted"/>
<organism evidence="2 3">
    <name type="scientific">Kingdonia uniflora</name>
    <dbReference type="NCBI Taxonomy" id="39325"/>
    <lineage>
        <taxon>Eukaryota</taxon>
        <taxon>Viridiplantae</taxon>
        <taxon>Streptophyta</taxon>
        <taxon>Embryophyta</taxon>
        <taxon>Tracheophyta</taxon>
        <taxon>Spermatophyta</taxon>
        <taxon>Magnoliopsida</taxon>
        <taxon>Ranunculales</taxon>
        <taxon>Circaeasteraceae</taxon>
        <taxon>Kingdonia</taxon>
    </lineage>
</organism>
<evidence type="ECO:0000313" key="3">
    <source>
        <dbReference type="Proteomes" id="UP000541444"/>
    </source>
</evidence>
<feature type="non-terminal residue" evidence="2">
    <location>
        <position position="1"/>
    </location>
</feature>
<dbReference type="EMBL" id="JACGCM010001497">
    <property type="protein sequence ID" value="KAF6154400.1"/>
    <property type="molecule type" value="Genomic_DNA"/>
</dbReference>